<name>A0A7J5PV39_9BACE</name>
<dbReference type="AlphaFoldDB" id="A0A7J5PV39"/>
<organism evidence="1 2">
    <name type="scientific">Bacteroides xylanisolvens</name>
    <dbReference type="NCBI Taxonomy" id="371601"/>
    <lineage>
        <taxon>Bacteria</taxon>
        <taxon>Pseudomonadati</taxon>
        <taxon>Bacteroidota</taxon>
        <taxon>Bacteroidia</taxon>
        <taxon>Bacteroidales</taxon>
        <taxon>Bacteroidaceae</taxon>
        <taxon>Bacteroides</taxon>
    </lineage>
</organism>
<reference evidence="1 2" key="1">
    <citation type="journal article" date="2019" name="Nat. Med.">
        <title>A library of human gut bacterial isolates paired with longitudinal multiomics data enables mechanistic microbiome research.</title>
        <authorList>
            <person name="Poyet M."/>
            <person name="Groussin M."/>
            <person name="Gibbons S.M."/>
            <person name="Avila-Pacheco J."/>
            <person name="Jiang X."/>
            <person name="Kearney S.M."/>
            <person name="Perrotta A.R."/>
            <person name="Berdy B."/>
            <person name="Zhao S."/>
            <person name="Lieberman T.D."/>
            <person name="Swanson P.K."/>
            <person name="Smith M."/>
            <person name="Roesemann S."/>
            <person name="Alexander J.E."/>
            <person name="Rich S.A."/>
            <person name="Livny J."/>
            <person name="Vlamakis H."/>
            <person name="Clish C."/>
            <person name="Bullock K."/>
            <person name="Deik A."/>
            <person name="Scott J."/>
            <person name="Pierce K.A."/>
            <person name="Xavier R.J."/>
            <person name="Alm E.J."/>
        </authorList>
    </citation>
    <scope>NUCLEOTIDE SEQUENCE [LARGE SCALE GENOMIC DNA]</scope>
    <source>
        <strain evidence="1 2">BIOML-A58</strain>
    </source>
</reference>
<gene>
    <name evidence="1" type="ORF">GA398_14005</name>
</gene>
<dbReference type="Proteomes" id="UP000434604">
    <property type="component" value="Unassembled WGS sequence"/>
</dbReference>
<dbReference type="PROSITE" id="PS51257">
    <property type="entry name" value="PROKAR_LIPOPROTEIN"/>
    <property type="match status" value="1"/>
</dbReference>
<comment type="caution">
    <text evidence="1">The sequence shown here is derived from an EMBL/GenBank/DDBJ whole genome shotgun (WGS) entry which is preliminary data.</text>
</comment>
<sequence length="140" mass="16249">MKLTNKRFWKFEAMAIVCGVLTLLFVFCSCSNRHDLTDNYSVFTYGEGLYNESETDYPIFVSKLGYKGEPPFIPNVKQVWWNSFHIIIEQANGSWWVIIAKDKKLTAGDTFHGPLSSLQKDSLVRVENLNTEEMKYKSYE</sequence>
<protein>
    <recommendedName>
        <fullName evidence="3">Lipoprotein</fullName>
    </recommendedName>
</protein>
<evidence type="ECO:0008006" key="3">
    <source>
        <dbReference type="Google" id="ProtNLM"/>
    </source>
</evidence>
<evidence type="ECO:0000313" key="2">
    <source>
        <dbReference type="Proteomes" id="UP000434604"/>
    </source>
</evidence>
<dbReference type="RefSeq" id="WP_151934940.1">
    <property type="nucleotide sequence ID" value="NZ_WDED01000020.1"/>
</dbReference>
<proteinExistence type="predicted"/>
<evidence type="ECO:0000313" key="1">
    <source>
        <dbReference type="EMBL" id="KAB6146850.1"/>
    </source>
</evidence>
<accession>A0A7J5PV39</accession>
<dbReference type="EMBL" id="WDED01000020">
    <property type="protein sequence ID" value="KAB6146850.1"/>
    <property type="molecule type" value="Genomic_DNA"/>
</dbReference>